<dbReference type="InterPro" id="IPR012318">
    <property type="entry name" value="HTH_CRP"/>
</dbReference>
<dbReference type="InterPro" id="IPR000595">
    <property type="entry name" value="cNMP-bd_dom"/>
</dbReference>
<dbReference type="Pfam" id="PF13545">
    <property type="entry name" value="HTH_Crp_2"/>
    <property type="match status" value="1"/>
</dbReference>
<name>K0JRL3_SACES</name>
<keyword evidence="1" id="KW-0805">Transcription regulation</keyword>
<dbReference type="GO" id="GO:0003700">
    <property type="term" value="F:DNA-binding transcription factor activity"/>
    <property type="evidence" value="ECO:0007669"/>
    <property type="project" value="TreeGrafter"/>
</dbReference>
<dbReference type="EMBL" id="HE804045">
    <property type="protein sequence ID" value="CCH28012.1"/>
    <property type="molecule type" value="Genomic_DNA"/>
</dbReference>
<dbReference type="Gene3D" id="1.10.10.10">
    <property type="entry name" value="Winged helix-like DNA-binding domain superfamily/Winged helix DNA-binding domain"/>
    <property type="match status" value="1"/>
</dbReference>
<reference evidence="5 6" key="1">
    <citation type="journal article" date="2012" name="BMC Genomics">
        <title>Complete genome sequence of Saccharothrix espanaensis DSM 44229T and comparison to the other completely sequenced Pseudonocardiaceae.</title>
        <authorList>
            <person name="Strobel T."/>
            <person name="Al-Dilaimi A."/>
            <person name="Blom J."/>
            <person name="Gessner A."/>
            <person name="Kalinowski J."/>
            <person name="Luzhetska M."/>
            <person name="Puhler A."/>
            <person name="Szczepanowski R."/>
            <person name="Bechthold A."/>
            <person name="Ruckert C."/>
        </authorList>
    </citation>
    <scope>NUCLEOTIDE SEQUENCE [LARGE SCALE GENOMIC DNA]</scope>
    <source>
        <strain evidence="6">ATCC 51144 / DSM 44229 / JCM 9112 / NBRC 15066 / NRRL 15764</strain>
    </source>
</reference>
<evidence type="ECO:0000313" key="6">
    <source>
        <dbReference type="Proteomes" id="UP000006281"/>
    </source>
</evidence>
<dbReference type="PATRIC" id="fig|1179773.3.peg.687"/>
<sequence length="279" mass="28852">MSVFLARVAGNPARVGASWCRRQYSCPTSAGGAVGGGGGVGGKVFAGRVRAADLRALVECGRTVRYAPGDHLMRQGDPGDCVLLVGSGRVKVVARDGAGHERLLGIRGSGELLGEMSCVDDGPRSASVVAHDPVSATKIAKARFMGIMGERPAIAREVVRQVSQRLRDAERKQSELTSDSVDTRVARVLAELVGLFADDSALGPRGVTVPLGQEELAQLAAASHVSAQRALRGLRARGLVTTGYGRVDIPCLGCFTALSGLNPAKDVRGCGGRGACPQG</sequence>
<dbReference type="Gene3D" id="2.60.120.10">
    <property type="entry name" value="Jelly Rolls"/>
    <property type="match status" value="1"/>
</dbReference>
<evidence type="ECO:0000256" key="3">
    <source>
        <dbReference type="ARBA" id="ARBA00023163"/>
    </source>
</evidence>
<dbReference type="Proteomes" id="UP000006281">
    <property type="component" value="Chromosome"/>
</dbReference>
<dbReference type="PANTHER" id="PTHR24567">
    <property type="entry name" value="CRP FAMILY TRANSCRIPTIONAL REGULATORY PROTEIN"/>
    <property type="match status" value="1"/>
</dbReference>
<dbReference type="PRINTS" id="PR00103">
    <property type="entry name" value="CAMPKINASE"/>
</dbReference>
<accession>K0JRL3</accession>
<dbReference type="SMART" id="SM00100">
    <property type="entry name" value="cNMP"/>
    <property type="match status" value="1"/>
</dbReference>
<feature type="domain" description="Cyclic nucleotide-binding" evidence="4">
    <location>
        <begin position="45"/>
        <end position="165"/>
    </location>
</feature>
<dbReference type="GO" id="GO:0005829">
    <property type="term" value="C:cytosol"/>
    <property type="evidence" value="ECO:0007669"/>
    <property type="project" value="TreeGrafter"/>
</dbReference>
<evidence type="ECO:0000256" key="2">
    <source>
        <dbReference type="ARBA" id="ARBA00023125"/>
    </source>
</evidence>
<dbReference type="PROSITE" id="PS50042">
    <property type="entry name" value="CNMP_BINDING_3"/>
    <property type="match status" value="1"/>
</dbReference>
<dbReference type="STRING" id="1179773.BN6_06840"/>
<dbReference type="SUPFAM" id="SSF46785">
    <property type="entry name" value="Winged helix' DNA-binding domain"/>
    <property type="match status" value="1"/>
</dbReference>
<proteinExistence type="predicted"/>
<evidence type="ECO:0000256" key="1">
    <source>
        <dbReference type="ARBA" id="ARBA00023015"/>
    </source>
</evidence>
<dbReference type="InterPro" id="IPR018490">
    <property type="entry name" value="cNMP-bd_dom_sf"/>
</dbReference>
<dbReference type="InterPro" id="IPR036388">
    <property type="entry name" value="WH-like_DNA-bd_sf"/>
</dbReference>
<protein>
    <recommendedName>
        <fullName evidence="4">Cyclic nucleotide-binding domain-containing protein</fullName>
    </recommendedName>
</protein>
<evidence type="ECO:0000313" key="5">
    <source>
        <dbReference type="EMBL" id="CCH28012.1"/>
    </source>
</evidence>
<dbReference type="Pfam" id="PF00027">
    <property type="entry name" value="cNMP_binding"/>
    <property type="match status" value="1"/>
</dbReference>
<keyword evidence="3" id="KW-0804">Transcription</keyword>
<dbReference type="KEGG" id="sesp:BN6_06840"/>
<dbReference type="PANTHER" id="PTHR24567:SF74">
    <property type="entry name" value="HTH-TYPE TRANSCRIPTIONAL REGULATOR ARCR"/>
    <property type="match status" value="1"/>
</dbReference>
<keyword evidence="2" id="KW-0238">DNA-binding</keyword>
<dbReference type="InterPro" id="IPR050397">
    <property type="entry name" value="Env_Response_Regulators"/>
</dbReference>
<keyword evidence="6" id="KW-1185">Reference proteome</keyword>
<dbReference type="eggNOG" id="COG0664">
    <property type="taxonomic scope" value="Bacteria"/>
</dbReference>
<dbReference type="InterPro" id="IPR014710">
    <property type="entry name" value="RmlC-like_jellyroll"/>
</dbReference>
<dbReference type="AlphaFoldDB" id="K0JRL3"/>
<dbReference type="CDD" id="cd00038">
    <property type="entry name" value="CAP_ED"/>
    <property type="match status" value="1"/>
</dbReference>
<dbReference type="GO" id="GO:0003677">
    <property type="term" value="F:DNA binding"/>
    <property type="evidence" value="ECO:0007669"/>
    <property type="project" value="UniProtKB-KW"/>
</dbReference>
<evidence type="ECO:0000259" key="4">
    <source>
        <dbReference type="PROSITE" id="PS50042"/>
    </source>
</evidence>
<organism evidence="5 6">
    <name type="scientific">Saccharothrix espanaensis (strain ATCC 51144 / DSM 44229 / JCM 9112 / NBRC 15066 / NRRL 15764)</name>
    <dbReference type="NCBI Taxonomy" id="1179773"/>
    <lineage>
        <taxon>Bacteria</taxon>
        <taxon>Bacillati</taxon>
        <taxon>Actinomycetota</taxon>
        <taxon>Actinomycetes</taxon>
        <taxon>Pseudonocardiales</taxon>
        <taxon>Pseudonocardiaceae</taxon>
        <taxon>Saccharothrix</taxon>
    </lineage>
</organism>
<dbReference type="InterPro" id="IPR036390">
    <property type="entry name" value="WH_DNA-bd_sf"/>
</dbReference>
<dbReference type="HOGENOM" id="CLU_075053_3_0_11"/>
<dbReference type="SUPFAM" id="SSF51206">
    <property type="entry name" value="cAMP-binding domain-like"/>
    <property type="match status" value="1"/>
</dbReference>
<gene>
    <name evidence="5" type="ordered locus">BN6_06840</name>
</gene>